<keyword evidence="5" id="KW-1185">Reference proteome</keyword>
<protein>
    <submittedName>
        <fullName evidence="3">Uncharacterized protein</fullName>
    </submittedName>
</protein>
<dbReference type="EMBL" id="JBIMSN010000163">
    <property type="protein sequence ID" value="MFH5232839.1"/>
    <property type="molecule type" value="Genomic_DNA"/>
</dbReference>
<feature type="region of interest" description="Disordered" evidence="1">
    <location>
        <begin position="32"/>
        <end position="76"/>
    </location>
</feature>
<reference evidence="4 5" key="1">
    <citation type="submission" date="2024-10" db="EMBL/GenBank/DDBJ databases">
        <authorList>
            <person name="Riesco R."/>
        </authorList>
    </citation>
    <scope>NUCLEOTIDE SEQUENCE [LARGE SCALE GENOMIC DNA]</scope>
    <source>
        <strain evidence="2 4">NCIMB 15449</strain>
        <strain evidence="3 5">NCIMB 15450</strain>
    </source>
</reference>
<dbReference type="EMBL" id="JBIMSO010000031">
    <property type="protein sequence ID" value="MFH5207888.1"/>
    <property type="molecule type" value="Genomic_DNA"/>
</dbReference>
<name>A0ABW7KCK3_9NOCA</name>
<evidence type="ECO:0000313" key="5">
    <source>
        <dbReference type="Proteomes" id="UP001609219"/>
    </source>
</evidence>
<sequence length="203" mass="21551">MNRRSIIISVVAAAVGILLLLGTRAMFAGNDRAEDPSTAQATTPTEYTPVPATPPAPPSSTTIVPAPPDPGSASPDAVTEQALQTMFTWNPASDVSGADAFARATPWLTARLARPDAAVARNTTRPTPNWDYWKTRGIRITAHVELSCSGCSPDTADRVQRTATIVQTAVAADGRTAVIETPITAWVTVIRQDDGWRVDELGF</sequence>
<evidence type="ECO:0000256" key="1">
    <source>
        <dbReference type="SAM" id="MobiDB-lite"/>
    </source>
</evidence>
<feature type="compositionally biased region" description="Low complexity" evidence="1">
    <location>
        <begin position="41"/>
        <end position="50"/>
    </location>
</feature>
<gene>
    <name evidence="2" type="ORF">ACHIPZ_06620</name>
    <name evidence="3" type="ORF">ACHIRB_30360</name>
</gene>
<comment type="caution">
    <text evidence="3">The sequence shown here is derived from an EMBL/GenBank/DDBJ whole genome shotgun (WGS) entry which is preliminary data.</text>
</comment>
<evidence type="ECO:0000313" key="3">
    <source>
        <dbReference type="EMBL" id="MFH5232839.1"/>
    </source>
</evidence>
<proteinExistence type="predicted"/>
<dbReference type="Proteomes" id="UP001609175">
    <property type="component" value="Unassembled WGS sequence"/>
</dbReference>
<evidence type="ECO:0000313" key="4">
    <source>
        <dbReference type="Proteomes" id="UP001609175"/>
    </source>
</evidence>
<evidence type="ECO:0000313" key="2">
    <source>
        <dbReference type="EMBL" id="MFH5207888.1"/>
    </source>
</evidence>
<dbReference type="Proteomes" id="UP001609219">
    <property type="component" value="Unassembled WGS sequence"/>
</dbReference>
<accession>A0ABW7KCK3</accession>
<organism evidence="3 5">
    <name type="scientific">Antrihabitans spumae</name>
    <dbReference type="NCBI Taxonomy" id="3373370"/>
    <lineage>
        <taxon>Bacteria</taxon>
        <taxon>Bacillati</taxon>
        <taxon>Actinomycetota</taxon>
        <taxon>Actinomycetes</taxon>
        <taxon>Mycobacteriales</taxon>
        <taxon>Nocardiaceae</taxon>
        <taxon>Antrihabitans</taxon>
    </lineage>
</organism>
<dbReference type="RefSeq" id="WP_395113327.1">
    <property type="nucleotide sequence ID" value="NZ_JBIMSN010000163.1"/>
</dbReference>